<dbReference type="InterPro" id="IPR000326">
    <property type="entry name" value="PAP2/HPO"/>
</dbReference>
<evidence type="ECO:0000256" key="2">
    <source>
        <dbReference type="ARBA" id="ARBA00008816"/>
    </source>
</evidence>
<comment type="similarity">
    <text evidence="2">Belongs to the PA-phosphatase related phosphoesterase family.</text>
</comment>
<dbReference type="STRING" id="1202772.A0A1V9Z4C5"/>
<evidence type="ECO:0000259" key="7">
    <source>
        <dbReference type="SMART" id="SM00014"/>
    </source>
</evidence>
<dbReference type="PANTHER" id="PTHR10165:SF103">
    <property type="entry name" value="PHOSPHOLIPID PHOSPHATASE HOMOLOG 1.2 HOMOLOG"/>
    <property type="match status" value="1"/>
</dbReference>
<dbReference type="GO" id="GO:0046839">
    <property type="term" value="P:phospholipid dephosphorylation"/>
    <property type="evidence" value="ECO:0007669"/>
    <property type="project" value="TreeGrafter"/>
</dbReference>
<evidence type="ECO:0000256" key="4">
    <source>
        <dbReference type="ARBA" id="ARBA00022989"/>
    </source>
</evidence>
<dbReference type="GO" id="GO:0006644">
    <property type="term" value="P:phospholipid metabolic process"/>
    <property type="evidence" value="ECO:0007669"/>
    <property type="project" value="InterPro"/>
</dbReference>
<dbReference type="SMART" id="SM00014">
    <property type="entry name" value="acidPPc"/>
    <property type="match status" value="1"/>
</dbReference>
<protein>
    <recommendedName>
        <fullName evidence="7">Phosphatidic acid phosphatase type 2/haloperoxidase domain-containing protein</fullName>
    </recommendedName>
</protein>
<comment type="subcellular location">
    <subcellularLocation>
        <location evidence="1">Membrane</location>
        <topology evidence="1">Multi-pass membrane protein</topology>
    </subcellularLocation>
</comment>
<dbReference type="Gene3D" id="1.20.144.10">
    <property type="entry name" value="Phosphatidic acid phosphatase type 2/haloperoxidase"/>
    <property type="match status" value="1"/>
</dbReference>
<sequence length="266" mass="28154">MSLLSDVQWVSPLLSAVLVGISAAWAVTVTPSRRYLDTYNPTISEATSHPELPDTVSYGALVGYCVLVWFAAVGLVEGCLHRRTGTPRDVVVRVVNLSLGCIEAICLAVAVTTVTKMLVGYLRPNFAALCAPDLVGNATYLCSASPSVYEASMVSFPSAHACTGTACGLYSTMYLLWTLYVRPRPNSISAASMAWCRQVLFVPTLLPVVLAGAVSVSRVTDFKHHTVDITMGTLLGLMFAALTAVRVYATLKPEESAATTGAAGPS</sequence>
<dbReference type="PANTHER" id="PTHR10165">
    <property type="entry name" value="LIPID PHOSPHATE PHOSPHATASE"/>
    <property type="match status" value="1"/>
</dbReference>
<comment type="caution">
    <text evidence="8">The sequence shown here is derived from an EMBL/GenBank/DDBJ whole genome shotgun (WGS) entry which is preliminary data.</text>
</comment>
<dbReference type="GO" id="GO:0008195">
    <property type="term" value="F:phosphatidate phosphatase activity"/>
    <property type="evidence" value="ECO:0007669"/>
    <property type="project" value="TreeGrafter"/>
</dbReference>
<feature type="transmembrane region" description="Helical" evidence="6">
    <location>
        <begin position="229"/>
        <end position="249"/>
    </location>
</feature>
<evidence type="ECO:0000256" key="5">
    <source>
        <dbReference type="ARBA" id="ARBA00023136"/>
    </source>
</evidence>
<feature type="domain" description="Phosphatidic acid phosphatase type 2/haloperoxidase" evidence="7">
    <location>
        <begin position="99"/>
        <end position="244"/>
    </location>
</feature>
<evidence type="ECO:0000313" key="9">
    <source>
        <dbReference type="Proteomes" id="UP000243579"/>
    </source>
</evidence>
<dbReference type="InterPro" id="IPR036938">
    <property type="entry name" value="PAP2/HPO_sf"/>
</dbReference>
<dbReference type="Proteomes" id="UP000243579">
    <property type="component" value="Unassembled WGS sequence"/>
</dbReference>
<dbReference type="GO" id="GO:0007165">
    <property type="term" value="P:signal transduction"/>
    <property type="evidence" value="ECO:0007669"/>
    <property type="project" value="TreeGrafter"/>
</dbReference>
<dbReference type="GO" id="GO:0005886">
    <property type="term" value="C:plasma membrane"/>
    <property type="evidence" value="ECO:0007669"/>
    <property type="project" value="TreeGrafter"/>
</dbReference>
<dbReference type="SUPFAM" id="SSF48317">
    <property type="entry name" value="Acid phosphatase/Vanadium-dependent haloperoxidase"/>
    <property type="match status" value="1"/>
</dbReference>
<proteinExistence type="inferred from homology"/>
<feature type="transmembrane region" description="Helical" evidence="6">
    <location>
        <begin position="58"/>
        <end position="78"/>
    </location>
</feature>
<evidence type="ECO:0000256" key="6">
    <source>
        <dbReference type="SAM" id="Phobius"/>
    </source>
</evidence>
<evidence type="ECO:0000313" key="8">
    <source>
        <dbReference type="EMBL" id="OQR92844.1"/>
    </source>
</evidence>
<keyword evidence="5 6" id="KW-0472">Membrane</keyword>
<feature type="transmembrane region" description="Helical" evidence="6">
    <location>
        <begin position="199"/>
        <end position="217"/>
    </location>
</feature>
<dbReference type="EMBL" id="JNBR01000438">
    <property type="protein sequence ID" value="OQR92844.1"/>
    <property type="molecule type" value="Genomic_DNA"/>
</dbReference>
<organism evidence="8 9">
    <name type="scientific">Achlya hypogyna</name>
    <name type="common">Oomycete</name>
    <name type="synonym">Protoachlya hypogyna</name>
    <dbReference type="NCBI Taxonomy" id="1202772"/>
    <lineage>
        <taxon>Eukaryota</taxon>
        <taxon>Sar</taxon>
        <taxon>Stramenopiles</taxon>
        <taxon>Oomycota</taxon>
        <taxon>Saprolegniomycetes</taxon>
        <taxon>Saprolegniales</taxon>
        <taxon>Achlyaceae</taxon>
        <taxon>Achlya</taxon>
    </lineage>
</organism>
<gene>
    <name evidence="8" type="ORF">ACHHYP_03156</name>
</gene>
<accession>A0A1V9Z4C5</accession>
<keyword evidence="4 6" id="KW-1133">Transmembrane helix</keyword>
<name>A0A1V9Z4C5_ACHHY</name>
<feature type="transmembrane region" description="Helical" evidence="6">
    <location>
        <begin position="90"/>
        <end position="114"/>
    </location>
</feature>
<reference evidence="8 9" key="1">
    <citation type="journal article" date="2014" name="Genome Biol. Evol.">
        <title>The secreted proteins of Achlya hypogyna and Thraustotheca clavata identify the ancestral oomycete secretome and reveal gene acquisitions by horizontal gene transfer.</title>
        <authorList>
            <person name="Misner I."/>
            <person name="Blouin N."/>
            <person name="Leonard G."/>
            <person name="Richards T.A."/>
            <person name="Lane C.E."/>
        </authorList>
    </citation>
    <scope>NUCLEOTIDE SEQUENCE [LARGE SCALE GENOMIC DNA]</scope>
    <source>
        <strain evidence="8 9">ATCC 48635</strain>
    </source>
</reference>
<keyword evidence="9" id="KW-1185">Reference proteome</keyword>
<dbReference type="OrthoDB" id="8907274at2759"/>
<evidence type="ECO:0000256" key="3">
    <source>
        <dbReference type="ARBA" id="ARBA00022692"/>
    </source>
</evidence>
<dbReference type="Pfam" id="PF01569">
    <property type="entry name" value="PAP2"/>
    <property type="match status" value="1"/>
</dbReference>
<dbReference type="AlphaFoldDB" id="A0A1V9Z4C5"/>
<feature type="transmembrane region" description="Helical" evidence="6">
    <location>
        <begin position="158"/>
        <end position="179"/>
    </location>
</feature>
<keyword evidence="3 6" id="KW-0812">Transmembrane</keyword>
<evidence type="ECO:0000256" key="1">
    <source>
        <dbReference type="ARBA" id="ARBA00004141"/>
    </source>
</evidence>
<dbReference type="InterPro" id="IPR043216">
    <property type="entry name" value="PAP-like"/>
</dbReference>